<feature type="domain" description="C3H1-type" evidence="3">
    <location>
        <begin position="206"/>
        <end position="233"/>
    </location>
</feature>
<accession>A0ABR3WH79</accession>
<dbReference type="Gene3D" id="4.10.1000.10">
    <property type="entry name" value="Zinc finger, CCCH-type"/>
    <property type="match status" value="1"/>
</dbReference>
<keyword evidence="1" id="KW-0862">Zinc</keyword>
<comment type="caution">
    <text evidence="4">The sequence shown here is derived from an EMBL/GenBank/DDBJ whole genome shotgun (WGS) entry which is preliminary data.</text>
</comment>
<reference evidence="4 5" key="1">
    <citation type="journal article" date="2024" name="IMA Fungus">
        <title>IMA Genome - F19 : A genome assembly and annotation guide to empower mycologists, including annotated draft genome sequences of Ceratocystis pirilliformis, Diaporthe australafricana, Fusarium ophioides, Paecilomyces lecythidis, and Sporothrix stenoceras.</title>
        <authorList>
            <person name="Aylward J."/>
            <person name="Wilson A.M."/>
            <person name="Visagie C.M."/>
            <person name="Spraker J."/>
            <person name="Barnes I."/>
            <person name="Buitendag C."/>
            <person name="Ceriani C."/>
            <person name="Del Mar Angel L."/>
            <person name="du Plessis D."/>
            <person name="Fuchs T."/>
            <person name="Gasser K."/>
            <person name="Kramer D."/>
            <person name="Li W."/>
            <person name="Munsamy K."/>
            <person name="Piso A."/>
            <person name="Price J.L."/>
            <person name="Sonnekus B."/>
            <person name="Thomas C."/>
            <person name="van der Nest A."/>
            <person name="van Dijk A."/>
            <person name="van Heerden A."/>
            <person name="van Vuuren N."/>
            <person name="Yilmaz N."/>
            <person name="Duong T.A."/>
            <person name="van der Merwe N.A."/>
            <person name="Wingfield M.J."/>
            <person name="Wingfield B.D."/>
        </authorList>
    </citation>
    <scope>NUCLEOTIDE SEQUENCE [LARGE SCALE GENOMIC DNA]</scope>
    <source>
        <strain evidence="4 5">CMW 18300</strain>
    </source>
</reference>
<organism evidence="4 5">
    <name type="scientific">Diaporthe australafricana</name>
    <dbReference type="NCBI Taxonomy" id="127596"/>
    <lineage>
        <taxon>Eukaryota</taxon>
        <taxon>Fungi</taxon>
        <taxon>Dikarya</taxon>
        <taxon>Ascomycota</taxon>
        <taxon>Pezizomycotina</taxon>
        <taxon>Sordariomycetes</taxon>
        <taxon>Sordariomycetidae</taxon>
        <taxon>Diaporthales</taxon>
        <taxon>Diaporthaceae</taxon>
        <taxon>Diaporthe</taxon>
    </lineage>
</organism>
<protein>
    <recommendedName>
        <fullName evidence="3">C3H1-type domain-containing protein</fullName>
    </recommendedName>
</protein>
<feature type="region of interest" description="Disordered" evidence="2">
    <location>
        <begin position="295"/>
        <end position="317"/>
    </location>
</feature>
<dbReference type="EMBL" id="JAWRVE010000083">
    <property type="protein sequence ID" value="KAL1861730.1"/>
    <property type="molecule type" value="Genomic_DNA"/>
</dbReference>
<feature type="zinc finger region" description="C3H1-type" evidence="1">
    <location>
        <begin position="206"/>
        <end position="233"/>
    </location>
</feature>
<keyword evidence="1" id="KW-0479">Metal-binding</keyword>
<name>A0ABR3WH79_9PEZI</name>
<keyword evidence="5" id="KW-1185">Reference proteome</keyword>
<sequence length="451" mass="49667">MTPNLDHFIVRPDEKDGTPGPIVPLIAVDHLPDWIQLVGVPQELDAEQTIGMTNLGIVDKEDDSIYEVRLHHDKIRAILNGTDEKKGSSSSGSKKSKAKTTKSKKTASPAETKSKARKQPANEESLSTSTGSSSSTESMPVEKPQPRARPAERFLSASRHNVANTVVDTQTCSSNERPLRPHMTEAMRDEPRPTAHQHTTRQDKHPATVFCRHWCHHGSCKWGLECRYQHRMPTTLEGLREVGLKNFPTWYLLMMGGSSGVPGLFNMNTMLDVLGNGQSPAQYPATVQPALSQALMQQHHSLSPPQPSSHPSPMDLDLMRGRMSALLATGSAKSNRQKLKQIREMRQLLLHGTASAQQQQQQHRAHNYATLHTNASVAANAANIQRQAERQRQARNDLPVATRVRAREAVEDVLEGARDGGVLPGVGARNGRHGIVAGRDDIVEENLVDLD</sequence>
<proteinExistence type="predicted"/>
<feature type="compositionally biased region" description="Low complexity" evidence="2">
    <location>
        <begin position="123"/>
        <end position="138"/>
    </location>
</feature>
<feature type="compositionally biased region" description="Basic residues" evidence="2">
    <location>
        <begin position="94"/>
        <end position="105"/>
    </location>
</feature>
<evidence type="ECO:0000256" key="1">
    <source>
        <dbReference type="PROSITE-ProRule" id="PRU00723"/>
    </source>
</evidence>
<evidence type="ECO:0000259" key="3">
    <source>
        <dbReference type="PROSITE" id="PS50103"/>
    </source>
</evidence>
<dbReference type="InterPro" id="IPR000571">
    <property type="entry name" value="Znf_CCCH"/>
</dbReference>
<evidence type="ECO:0000313" key="5">
    <source>
        <dbReference type="Proteomes" id="UP001583177"/>
    </source>
</evidence>
<keyword evidence="1" id="KW-0863">Zinc-finger</keyword>
<feature type="region of interest" description="Disordered" evidence="2">
    <location>
        <begin position="81"/>
        <end position="160"/>
    </location>
</feature>
<dbReference type="PROSITE" id="PS50103">
    <property type="entry name" value="ZF_C3H1"/>
    <property type="match status" value="1"/>
</dbReference>
<dbReference type="Proteomes" id="UP001583177">
    <property type="component" value="Unassembled WGS sequence"/>
</dbReference>
<gene>
    <name evidence="4" type="ORF">Daus18300_008699</name>
</gene>
<evidence type="ECO:0000256" key="2">
    <source>
        <dbReference type="SAM" id="MobiDB-lite"/>
    </source>
</evidence>
<evidence type="ECO:0000313" key="4">
    <source>
        <dbReference type="EMBL" id="KAL1861730.1"/>
    </source>
</evidence>